<evidence type="ECO:0000256" key="1">
    <source>
        <dbReference type="SAM" id="MobiDB-lite"/>
    </source>
</evidence>
<evidence type="ECO:0000313" key="3">
    <source>
        <dbReference type="Proteomes" id="UP001500908"/>
    </source>
</evidence>
<comment type="caution">
    <text evidence="2">The sequence shown here is derived from an EMBL/GenBank/DDBJ whole genome shotgun (WGS) entry which is preliminary data.</text>
</comment>
<sequence>MRVSLSPSTAATRSQSASGNAAPPSIRDNGGTADPLSTSGANVAANAIGAVKRPAQEHRAEGCR</sequence>
<accession>A0ABP7G2R3</accession>
<dbReference type="EMBL" id="BAABDD010000017">
    <property type="protein sequence ID" value="GAA3752837.1"/>
    <property type="molecule type" value="Genomic_DNA"/>
</dbReference>
<organism evidence="2 3">
    <name type="scientific">Salinactinospora qingdaonensis</name>
    <dbReference type="NCBI Taxonomy" id="702744"/>
    <lineage>
        <taxon>Bacteria</taxon>
        <taxon>Bacillati</taxon>
        <taxon>Actinomycetota</taxon>
        <taxon>Actinomycetes</taxon>
        <taxon>Streptosporangiales</taxon>
        <taxon>Nocardiopsidaceae</taxon>
        <taxon>Salinactinospora</taxon>
    </lineage>
</organism>
<keyword evidence="3" id="KW-1185">Reference proteome</keyword>
<dbReference type="Proteomes" id="UP001500908">
    <property type="component" value="Unassembled WGS sequence"/>
</dbReference>
<reference evidence="3" key="1">
    <citation type="journal article" date="2019" name="Int. J. Syst. Evol. Microbiol.">
        <title>The Global Catalogue of Microorganisms (GCM) 10K type strain sequencing project: providing services to taxonomists for standard genome sequencing and annotation.</title>
        <authorList>
            <consortium name="The Broad Institute Genomics Platform"/>
            <consortium name="The Broad Institute Genome Sequencing Center for Infectious Disease"/>
            <person name="Wu L."/>
            <person name="Ma J."/>
        </authorList>
    </citation>
    <scope>NUCLEOTIDE SEQUENCE [LARGE SCALE GENOMIC DNA]</scope>
    <source>
        <strain evidence="3">JCM 17137</strain>
    </source>
</reference>
<feature type="region of interest" description="Disordered" evidence="1">
    <location>
        <begin position="1"/>
        <end position="40"/>
    </location>
</feature>
<proteinExistence type="predicted"/>
<gene>
    <name evidence="2" type="ORF">GCM10022402_34620</name>
</gene>
<feature type="compositionally biased region" description="Polar residues" evidence="1">
    <location>
        <begin position="1"/>
        <end position="19"/>
    </location>
</feature>
<evidence type="ECO:0000313" key="2">
    <source>
        <dbReference type="EMBL" id="GAA3752837.1"/>
    </source>
</evidence>
<protein>
    <submittedName>
        <fullName evidence="2">Uncharacterized protein</fullName>
    </submittedName>
</protein>
<name>A0ABP7G2R3_9ACTN</name>